<comment type="caution">
    <text evidence="1">The sequence shown here is derived from an EMBL/GenBank/DDBJ whole genome shotgun (WGS) entry which is preliminary data.</text>
</comment>
<proteinExistence type="predicted"/>
<organism evidence="1 2">
    <name type="scientific">Citrus x changshan-huyou</name>
    <dbReference type="NCBI Taxonomy" id="2935761"/>
    <lineage>
        <taxon>Eukaryota</taxon>
        <taxon>Viridiplantae</taxon>
        <taxon>Streptophyta</taxon>
        <taxon>Embryophyta</taxon>
        <taxon>Tracheophyta</taxon>
        <taxon>Spermatophyta</taxon>
        <taxon>Magnoliopsida</taxon>
        <taxon>eudicotyledons</taxon>
        <taxon>Gunneridae</taxon>
        <taxon>Pentapetalae</taxon>
        <taxon>rosids</taxon>
        <taxon>malvids</taxon>
        <taxon>Sapindales</taxon>
        <taxon>Rutaceae</taxon>
        <taxon>Aurantioideae</taxon>
        <taxon>Citrus</taxon>
    </lineage>
</organism>
<gene>
    <name evidence="1" type="ORF">WN944_027193</name>
</gene>
<dbReference type="EMBL" id="JBCGBO010000025">
    <property type="protein sequence ID" value="KAK9175187.1"/>
    <property type="molecule type" value="Genomic_DNA"/>
</dbReference>
<protein>
    <submittedName>
        <fullName evidence="1">Uncharacterized protein</fullName>
    </submittedName>
</protein>
<reference evidence="1 2" key="1">
    <citation type="submission" date="2024-05" db="EMBL/GenBank/DDBJ databases">
        <title>Haplotype-resolved chromosome-level genome assembly of Huyou (Citrus changshanensis).</title>
        <authorList>
            <person name="Miao C."/>
            <person name="Chen W."/>
            <person name="Wu Y."/>
            <person name="Wang L."/>
            <person name="Zhao S."/>
            <person name="Grierson D."/>
            <person name="Xu C."/>
            <person name="Chen K."/>
        </authorList>
    </citation>
    <scope>NUCLEOTIDE SEQUENCE [LARGE SCALE GENOMIC DNA]</scope>
    <source>
        <strain evidence="1">01-14</strain>
        <tissue evidence="1">Leaf</tissue>
    </source>
</reference>
<sequence>MAGCFILLMAQVKPTAVDVLKGKLILKLNGQGATIDAIALFELGTSLESTRAEWRKRLCLHVKGKNRNSATPNDEYFTPYWSTQ</sequence>
<evidence type="ECO:0000313" key="2">
    <source>
        <dbReference type="Proteomes" id="UP001428341"/>
    </source>
</evidence>
<accession>A0AAP0Q7Z2</accession>
<dbReference type="AlphaFoldDB" id="A0AAP0Q7Z2"/>
<dbReference type="Proteomes" id="UP001428341">
    <property type="component" value="Unassembled WGS sequence"/>
</dbReference>
<keyword evidence="2" id="KW-1185">Reference proteome</keyword>
<evidence type="ECO:0000313" key="1">
    <source>
        <dbReference type="EMBL" id="KAK9175187.1"/>
    </source>
</evidence>
<name>A0AAP0Q7Z2_9ROSI</name>